<proteinExistence type="predicted"/>
<organism evidence="2 3">
    <name type="scientific">Romanomermis culicivorax</name>
    <name type="common">Nematode worm</name>
    <dbReference type="NCBI Taxonomy" id="13658"/>
    <lineage>
        <taxon>Eukaryota</taxon>
        <taxon>Metazoa</taxon>
        <taxon>Ecdysozoa</taxon>
        <taxon>Nematoda</taxon>
        <taxon>Enoplea</taxon>
        <taxon>Dorylaimia</taxon>
        <taxon>Mermithida</taxon>
        <taxon>Mermithoidea</taxon>
        <taxon>Mermithidae</taxon>
        <taxon>Romanomermis</taxon>
    </lineage>
</organism>
<evidence type="ECO:0000256" key="1">
    <source>
        <dbReference type="SAM" id="MobiDB-lite"/>
    </source>
</evidence>
<keyword evidence="2" id="KW-1185">Reference proteome</keyword>
<feature type="compositionally biased region" description="Basic and acidic residues" evidence="1">
    <location>
        <begin position="111"/>
        <end position="127"/>
    </location>
</feature>
<reference evidence="3" key="1">
    <citation type="submission" date="2022-11" db="UniProtKB">
        <authorList>
            <consortium name="WormBaseParasite"/>
        </authorList>
    </citation>
    <scope>IDENTIFICATION</scope>
</reference>
<feature type="compositionally biased region" description="Low complexity" evidence="1">
    <location>
        <begin position="1"/>
        <end position="16"/>
    </location>
</feature>
<dbReference type="Proteomes" id="UP000887565">
    <property type="component" value="Unplaced"/>
</dbReference>
<feature type="region of interest" description="Disordered" evidence="1">
    <location>
        <begin position="1"/>
        <end position="37"/>
    </location>
</feature>
<sequence length="127" mass="14403">MQQLITTNAAPAAVRNPPTPRPPPVTSRFHGDKTPDIYIPNETLCKTERAQVFGRPPIHVKPKAPSTDTLYNNEFSCTMCGEEEGSRFTPQRRPQPAANPFGFSDYPPDDYNDHPQPRYELPRMSHR</sequence>
<name>A0A915IXP3_ROMCU</name>
<dbReference type="WBParaSite" id="nRc.2.0.1.t18864-RA">
    <property type="protein sequence ID" value="nRc.2.0.1.t18864-RA"/>
    <property type="gene ID" value="nRc.2.0.1.g18864"/>
</dbReference>
<accession>A0A915IXP3</accession>
<protein>
    <submittedName>
        <fullName evidence="3">Uncharacterized protein</fullName>
    </submittedName>
</protein>
<dbReference type="AlphaFoldDB" id="A0A915IXP3"/>
<evidence type="ECO:0000313" key="2">
    <source>
        <dbReference type="Proteomes" id="UP000887565"/>
    </source>
</evidence>
<feature type="region of interest" description="Disordered" evidence="1">
    <location>
        <begin position="82"/>
        <end position="127"/>
    </location>
</feature>
<evidence type="ECO:0000313" key="3">
    <source>
        <dbReference type="WBParaSite" id="nRc.2.0.1.t18864-RA"/>
    </source>
</evidence>